<reference evidence="1" key="1">
    <citation type="journal article" date="2021" name="New Phytol.">
        <title>Evolutionary innovations through gain and loss of genes in the ectomycorrhizal Boletales.</title>
        <authorList>
            <person name="Wu G."/>
            <person name="Miyauchi S."/>
            <person name="Morin E."/>
            <person name="Kuo A."/>
            <person name="Drula E."/>
            <person name="Varga T."/>
            <person name="Kohler A."/>
            <person name="Feng B."/>
            <person name="Cao Y."/>
            <person name="Lipzen A."/>
            <person name="Daum C."/>
            <person name="Hundley H."/>
            <person name="Pangilinan J."/>
            <person name="Johnson J."/>
            <person name="Barry K."/>
            <person name="LaButti K."/>
            <person name="Ng V."/>
            <person name="Ahrendt S."/>
            <person name="Min B."/>
            <person name="Choi I.G."/>
            <person name="Park H."/>
            <person name="Plett J.M."/>
            <person name="Magnuson J."/>
            <person name="Spatafora J.W."/>
            <person name="Nagy L.G."/>
            <person name="Henrissat B."/>
            <person name="Grigoriev I.V."/>
            <person name="Yang Z.L."/>
            <person name="Xu J."/>
            <person name="Martin F.M."/>
        </authorList>
    </citation>
    <scope>NUCLEOTIDE SEQUENCE</scope>
    <source>
        <strain evidence="1">ATCC 28755</strain>
    </source>
</reference>
<organism evidence="1 2">
    <name type="scientific">Hygrophoropsis aurantiaca</name>
    <dbReference type="NCBI Taxonomy" id="72124"/>
    <lineage>
        <taxon>Eukaryota</taxon>
        <taxon>Fungi</taxon>
        <taxon>Dikarya</taxon>
        <taxon>Basidiomycota</taxon>
        <taxon>Agaricomycotina</taxon>
        <taxon>Agaricomycetes</taxon>
        <taxon>Agaricomycetidae</taxon>
        <taxon>Boletales</taxon>
        <taxon>Coniophorineae</taxon>
        <taxon>Hygrophoropsidaceae</taxon>
        <taxon>Hygrophoropsis</taxon>
    </lineage>
</organism>
<evidence type="ECO:0000313" key="1">
    <source>
        <dbReference type="EMBL" id="KAH7915174.1"/>
    </source>
</evidence>
<name>A0ACB8AP75_9AGAM</name>
<keyword evidence="2" id="KW-1185">Reference proteome</keyword>
<protein>
    <submittedName>
        <fullName evidence="1">Uncharacterized protein</fullName>
    </submittedName>
</protein>
<accession>A0ACB8AP75</accession>
<gene>
    <name evidence="1" type="ORF">BJ138DRAFT_1142196</name>
</gene>
<comment type="caution">
    <text evidence="1">The sequence shown here is derived from an EMBL/GenBank/DDBJ whole genome shotgun (WGS) entry which is preliminary data.</text>
</comment>
<dbReference type="Proteomes" id="UP000790377">
    <property type="component" value="Unassembled WGS sequence"/>
</dbReference>
<sequence>MTFALTRSTENMACANRSRGRLVRIAAGLFTVWWIRTSESSVCLMDYFLLILLFLFFITSALYCSPVII</sequence>
<proteinExistence type="predicted"/>
<evidence type="ECO:0000313" key="2">
    <source>
        <dbReference type="Proteomes" id="UP000790377"/>
    </source>
</evidence>
<dbReference type="EMBL" id="MU267603">
    <property type="protein sequence ID" value="KAH7915174.1"/>
    <property type="molecule type" value="Genomic_DNA"/>
</dbReference>